<evidence type="ECO:0000313" key="7">
    <source>
        <dbReference type="Proteomes" id="UP000053240"/>
    </source>
</evidence>
<name>A0A0N0PC94_PAPMA</name>
<evidence type="ECO:0000313" key="6">
    <source>
        <dbReference type="EMBL" id="KPJ13104.1"/>
    </source>
</evidence>
<dbReference type="AlphaFoldDB" id="A0A0N0PC94"/>
<feature type="region of interest" description="Disordered" evidence="4">
    <location>
        <begin position="261"/>
        <end position="287"/>
    </location>
</feature>
<dbReference type="Gene3D" id="2.20.25.240">
    <property type="match status" value="2"/>
</dbReference>
<dbReference type="Pfam" id="PF04500">
    <property type="entry name" value="FLYWCH"/>
    <property type="match status" value="1"/>
</dbReference>
<accession>A0A0N0PC94</accession>
<feature type="compositionally biased region" description="Polar residues" evidence="4">
    <location>
        <begin position="270"/>
        <end position="281"/>
    </location>
</feature>
<reference evidence="6 7" key="1">
    <citation type="journal article" date="2015" name="Nat. Commun.">
        <title>Outbred genome sequencing and CRISPR/Cas9 gene editing in butterflies.</title>
        <authorList>
            <person name="Li X."/>
            <person name="Fan D."/>
            <person name="Zhang W."/>
            <person name="Liu G."/>
            <person name="Zhang L."/>
            <person name="Zhao L."/>
            <person name="Fang X."/>
            <person name="Chen L."/>
            <person name="Dong Y."/>
            <person name="Chen Y."/>
            <person name="Ding Y."/>
            <person name="Zhao R."/>
            <person name="Feng M."/>
            <person name="Zhu Y."/>
            <person name="Feng Y."/>
            <person name="Jiang X."/>
            <person name="Zhu D."/>
            <person name="Xiang H."/>
            <person name="Feng X."/>
            <person name="Li S."/>
            <person name="Wang J."/>
            <person name="Zhang G."/>
            <person name="Kronforst M.R."/>
            <person name="Wang W."/>
        </authorList>
    </citation>
    <scope>NUCLEOTIDE SEQUENCE [LARGE SCALE GENOMIC DNA]</scope>
    <source>
        <strain evidence="6">Ya'a_city_454_Pm</strain>
        <tissue evidence="6">Whole body</tissue>
    </source>
</reference>
<keyword evidence="3" id="KW-0862">Zinc</keyword>
<organism evidence="6 7">
    <name type="scientific">Papilio machaon</name>
    <name type="common">Old World swallowtail butterfly</name>
    <dbReference type="NCBI Taxonomy" id="76193"/>
    <lineage>
        <taxon>Eukaryota</taxon>
        <taxon>Metazoa</taxon>
        <taxon>Ecdysozoa</taxon>
        <taxon>Arthropoda</taxon>
        <taxon>Hexapoda</taxon>
        <taxon>Insecta</taxon>
        <taxon>Pterygota</taxon>
        <taxon>Neoptera</taxon>
        <taxon>Endopterygota</taxon>
        <taxon>Lepidoptera</taxon>
        <taxon>Glossata</taxon>
        <taxon>Ditrysia</taxon>
        <taxon>Papilionoidea</taxon>
        <taxon>Papilionidae</taxon>
        <taxon>Papilioninae</taxon>
        <taxon>Papilio</taxon>
    </lineage>
</organism>
<feature type="domain" description="FLYWCH-type" evidence="5">
    <location>
        <begin position="74"/>
        <end position="125"/>
    </location>
</feature>
<keyword evidence="7" id="KW-1185">Reference proteome</keyword>
<keyword evidence="1" id="KW-0479">Metal-binding</keyword>
<dbReference type="InterPro" id="IPR007588">
    <property type="entry name" value="Znf_FLYWCH"/>
</dbReference>
<sequence>MLLLNRYTYKKQRAFASGKVLWYCSSRIAKNCKAFAKSVGDIYIFGGVQHTHPPPGYKPTDRPMEPDNEKYVGTSRRGGEILHYQGQVFNLRTKSAAGKKTWCCKYYYNCAVICPVKIKTLGDDNENLNLIITDITSEANVQNESDDDVIEVVRDEAPIEILSDDEETELERSKLVTAVDEFLFADLPARLENSIDKAKNSPIDPLFSNTYLESSIDVTDCNTAQNEVTNNLEDEERSTIVNVTDLLSDNQKNEEIGLNLPHTENKHIDNTSIPNVPNEGSTDNKSD</sequence>
<gene>
    <name evidence="6" type="ORF">RR48_05213</name>
</gene>
<evidence type="ECO:0000256" key="2">
    <source>
        <dbReference type="ARBA" id="ARBA00022771"/>
    </source>
</evidence>
<evidence type="ECO:0000256" key="1">
    <source>
        <dbReference type="ARBA" id="ARBA00022723"/>
    </source>
</evidence>
<evidence type="ECO:0000256" key="4">
    <source>
        <dbReference type="SAM" id="MobiDB-lite"/>
    </source>
</evidence>
<keyword evidence="2" id="KW-0863">Zinc-finger</keyword>
<evidence type="ECO:0000259" key="5">
    <source>
        <dbReference type="Pfam" id="PF04500"/>
    </source>
</evidence>
<protein>
    <recommendedName>
        <fullName evidence="5">FLYWCH-type domain-containing protein</fullName>
    </recommendedName>
</protein>
<dbReference type="EMBL" id="KQ460650">
    <property type="protein sequence ID" value="KPJ13104.1"/>
    <property type="molecule type" value="Genomic_DNA"/>
</dbReference>
<proteinExistence type="predicted"/>
<dbReference type="InParanoid" id="A0A0N0PC94"/>
<dbReference type="GO" id="GO:0008270">
    <property type="term" value="F:zinc ion binding"/>
    <property type="evidence" value="ECO:0007669"/>
    <property type="project" value="UniProtKB-KW"/>
</dbReference>
<evidence type="ECO:0000256" key="3">
    <source>
        <dbReference type="ARBA" id="ARBA00022833"/>
    </source>
</evidence>
<dbReference type="Proteomes" id="UP000053240">
    <property type="component" value="Unassembled WGS sequence"/>
</dbReference>